<organism evidence="1 2">
    <name type="scientific">Winogradskyella pulchriflava</name>
    <dbReference type="NCBI Taxonomy" id="1110688"/>
    <lineage>
        <taxon>Bacteria</taxon>
        <taxon>Pseudomonadati</taxon>
        <taxon>Bacteroidota</taxon>
        <taxon>Flavobacteriia</taxon>
        <taxon>Flavobacteriales</taxon>
        <taxon>Flavobacteriaceae</taxon>
        <taxon>Winogradskyella</taxon>
    </lineage>
</organism>
<gene>
    <name evidence="1" type="ORF">ACFFGA_10400</name>
</gene>
<dbReference type="Proteomes" id="UP001589832">
    <property type="component" value="Unassembled WGS sequence"/>
</dbReference>
<dbReference type="EMBL" id="JBHLTQ010000005">
    <property type="protein sequence ID" value="MFC0604964.1"/>
    <property type="molecule type" value="Genomic_DNA"/>
</dbReference>
<comment type="caution">
    <text evidence="1">The sequence shown here is derived from an EMBL/GenBank/DDBJ whole genome shotgun (WGS) entry which is preliminary data.</text>
</comment>
<keyword evidence="2" id="KW-1185">Reference proteome</keyword>
<protein>
    <submittedName>
        <fullName evidence="1">Uncharacterized protein</fullName>
    </submittedName>
</protein>
<evidence type="ECO:0000313" key="2">
    <source>
        <dbReference type="Proteomes" id="UP001589832"/>
    </source>
</evidence>
<sequence length="144" mass="17574">MNIEQTQQIVHHFMKSSDFNKHTEDKVLLLNRVSYKIRPDDSFYFKDKIILIEYENNLRPVESISKFYWLFEKTKWLQEAMPIHLLFIITNDRVEKKYRIRTESIEILGKKLMQLHPKHFKFSFINKSDISQIKIKSELKRLLE</sequence>
<name>A0ABV6Q9K9_9FLAO</name>
<accession>A0ABV6Q9K9</accession>
<reference evidence="1 2" key="1">
    <citation type="submission" date="2024-09" db="EMBL/GenBank/DDBJ databases">
        <authorList>
            <person name="Sun Q."/>
            <person name="Mori K."/>
        </authorList>
    </citation>
    <scope>NUCLEOTIDE SEQUENCE [LARGE SCALE GENOMIC DNA]</scope>
    <source>
        <strain evidence="1 2">NCAIM B.02481</strain>
    </source>
</reference>
<proteinExistence type="predicted"/>
<evidence type="ECO:0000313" key="1">
    <source>
        <dbReference type="EMBL" id="MFC0604964.1"/>
    </source>
</evidence>
<dbReference type="RefSeq" id="WP_386063499.1">
    <property type="nucleotide sequence ID" value="NZ_JBHLTQ010000005.1"/>
</dbReference>